<dbReference type="RefSeq" id="WP_118913892.1">
    <property type="nucleotide sequence ID" value="NZ_CBCRVH010000013.1"/>
</dbReference>
<dbReference type="Proteomes" id="UP000285376">
    <property type="component" value="Unassembled WGS sequence"/>
</dbReference>
<comment type="caution">
    <text evidence="1">The sequence shown here is derived from an EMBL/GenBank/DDBJ whole genome shotgun (WGS) entry which is preliminary data.</text>
</comment>
<protein>
    <submittedName>
        <fullName evidence="1">Uncharacterized protein</fullName>
    </submittedName>
</protein>
<organism evidence="1 2">
    <name type="scientific">Dermacoccus abyssi</name>
    <dbReference type="NCBI Taxonomy" id="322596"/>
    <lineage>
        <taxon>Bacteria</taxon>
        <taxon>Bacillati</taxon>
        <taxon>Actinomycetota</taxon>
        <taxon>Actinomycetes</taxon>
        <taxon>Micrococcales</taxon>
        <taxon>Dermacoccaceae</taxon>
        <taxon>Dermacoccus</taxon>
    </lineage>
</organism>
<gene>
    <name evidence="1" type="ORF">D1832_10480</name>
</gene>
<proteinExistence type="predicted"/>
<evidence type="ECO:0000313" key="2">
    <source>
        <dbReference type="Proteomes" id="UP000285376"/>
    </source>
</evidence>
<sequence>MVRDLVTYEIYKGFHRAANRMLTNLHKRHDGPSGQSPPDADRARVGIEVALCEIAGSLDAAVLYERACSLEALLVPRGWVTHWRNVLSETYSPFVVFAWHPSSPDDETSPTMIALVTNRDGLGNPALLVTLADRQDAPRFHRRLSSAEVEELDPLLDELEAYQAPPRPAGVPQGFQGGGPLLFTTARFMDDVHPPQSVG</sequence>
<reference evidence="1 2" key="1">
    <citation type="submission" date="2018-08" db="EMBL/GenBank/DDBJ databases">
        <title>Whole genome sequence analysis of Dermacoccus abyssi bacteria isolated from Deep Mariana trench Micromonospora spp reveals genes involved in the environmental adaptation and production of secondary metabolites.</title>
        <authorList>
            <person name="Abdel-Mageed W.M."/>
            <person name="Lehri B."/>
            <person name="Nouioui I."/>
            <person name="Goodfellow I."/>
            <person name="Jaspars M."/>
            <person name="Karlyshev A."/>
        </authorList>
    </citation>
    <scope>NUCLEOTIDE SEQUENCE [LARGE SCALE GENOMIC DNA]</scope>
    <source>
        <strain evidence="1 2">MT1.1</strain>
    </source>
</reference>
<accession>A0A417Z3W2</accession>
<dbReference type="EMBL" id="QWLM01000012">
    <property type="protein sequence ID" value="RHW44934.1"/>
    <property type="molecule type" value="Genomic_DNA"/>
</dbReference>
<evidence type="ECO:0000313" key="1">
    <source>
        <dbReference type="EMBL" id="RHW44934.1"/>
    </source>
</evidence>
<name>A0A417Z3W2_9MICO</name>
<dbReference type="AlphaFoldDB" id="A0A417Z3W2"/>